<feature type="domain" description="Glycosyltransferase family 28 N-terminal" evidence="1">
    <location>
        <begin position="4"/>
        <end position="76"/>
    </location>
</feature>
<dbReference type="CDD" id="cd03784">
    <property type="entry name" value="GT1_Gtf-like"/>
    <property type="match status" value="1"/>
</dbReference>
<proteinExistence type="predicted"/>
<sequence>MNRVLVATLGSVGDLHPFLALARALKQRGHSVLFLSSEPHRAAVEAEGLEFEPILSAHDHERAASHPDLWHPIRGFGVLWRHLAVRSVDATVAVLERESSSHPHTLRVLASPLVLGARLAVDRLPYRLITAHTAPNGLRHLGDPLFLGAWRVPGWWPRTWRRAAWQLLDRWKLQPMAAPFIDGWRKQRGLPALKEPVFERWLHSPHQVIGLYPEAFSPAADDLPVPTHCVGFPLFRPQVPMPGDPGLEHWLGQAVTQPRLVIYAGSSHHHRASAFQACAERLDALGYPTLLLLPGSAPAPFGGLGLIRPWVDLRDTLPRVAGWLHHGGIGACAEGLGAGVRQWSFPSAYDQFENSWHVARRLSLPLDQVQLEEAHIRAGRLPGLTALADWPVTPRLTASEGGDAAIERAVRLILKG</sequence>
<name>A0A940YCQ1_9BURK</name>
<protein>
    <submittedName>
        <fullName evidence="2">Glycosyltransferase family 1 protein</fullName>
    </submittedName>
</protein>
<dbReference type="EMBL" id="JAGQDD010000019">
    <property type="protein sequence ID" value="MBQ0932736.1"/>
    <property type="molecule type" value="Genomic_DNA"/>
</dbReference>
<evidence type="ECO:0000313" key="2">
    <source>
        <dbReference type="EMBL" id="MBQ0932736.1"/>
    </source>
</evidence>
<dbReference type="InterPro" id="IPR050426">
    <property type="entry name" value="Glycosyltransferase_28"/>
</dbReference>
<dbReference type="InterPro" id="IPR004276">
    <property type="entry name" value="GlycoTrans_28_N"/>
</dbReference>
<dbReference type="Proteomes" id="UP000676246">
    <property type="component" value="Unassembled WGS sequence"/>
</dbReference>
<dbReference type="Gene3D" id="3.40.50.2000">
    <property type="entry name" value="Glycogen Phosphorylase B"/>
    <property type="match status" value="2"/>
</dbReference>
<accession>A0A940YCQ1</accession>
<dbReference type="GO" id="GO:0016758">
    <property type="term" value="F:hexosyltransferase activity"/>
    <property type="evidence" value="ECO:0007669"/>
    <property type="project" value="InterPro"/>
</dbReference>
<comment type="caution">
    <text evidence="2">The sequence shown here is derived from an EMBL/GenBank/DDBJ whole genome shotgun (WGS) entry which is preliminary data.</text>
</comment>
<dbReference type="AlphaFoldDB" id="A0A940YCQ1"/>
<reference evidence="2 3" key="1">
    <citation type="submission" date="2021-04" db="EMBL/GenBank/DDBJ databases">
        <title>The genome sequence of Ideonella sp. 3Y2.</title>
        <authorList>
            <person name="Liu Y."/>
        </authorList>
    </citation>
    <scope>NUCLEOTIDE SEQUENCE [LARGE SCALE GENOMIC DNA]</scope>
    <source>
        <strain evidence="2 3">3Y2</strain>
    </source>
</reference>
<dbReference type="GO" id="GO:0033072">
    <property type="term" value="P:vancomycin biosynthetic process"/>
    <property type="evidence" value="ECO:0007669"/>
    <property type="project" value="UniProtKB-ARBA"/>
</dbReference>
<evidence type="ECO:0000259" key="1">
    <source>
        <dbReference type="Pfam" id="PF03033"/>
    </source>
</evidence>
<dbReference type="PANTHER" id="PTHR48050:SF13">
    <property type="entry name" value="STEROL 3-BETA-GLUCOSYLTRANSFERASE UGT80A2"/>
    <property type="match status" value="1"/>
</dbReference>
<keyword evidence="3" id="KW-1185">Reference proteome</keyword>
<evidence type="ECO:0000313" key="3">
    <source>
        <dbReference type="Proteomes" id="UP000676246"/>
    </source>
</evidence>
<dbReference type="RefSeq" id="WP_210856446.1">
    <property type="nucleotide sequence ID" value="NZ_JAGQDD010000019.1"/>
</dbReference>
<gene>
    <name evidence="2" type="ORF">KAK03_19830</name>
</gene>
<dbReference type="Pfam" id="PF03033">
    <property type="entry name" value="Glyco_transf_28"/>
    <property type="match status" value="1"/>
</dbReference>
<dbReference type="InterPro" id="IPR002213">
    <property type="entry name" value="UDP_glucos_trans"/>
</dbReference>
<dbReference type="PANTHER" id="PTHR48050">
    <property type="entry name" value="STEROL 3-BETA-GLUCOSYLTRANSFERASE"/>
    <property type="match status" value="1"/>
</dbReference>
<dbReference type="GO" id="GO:0008194">
    <property type="term" value="F:UDP-glycosyltransferase activity"/>
    <property type="evidence" value="ECO:0007669"/>
    <property type="project" value="InterPro"/>
</dbReference>
<dbReference type="GO" id="GO:0005975">
    <property type="term" value="P:carbohydrate metabolic process"/>
    <property type="evidence" value="ECO:0007669"/>
    <property type="project" value="InterPro"/>
</dbReference>
<organism evidence="2 3">
    <name type="scientific">Ideonella alba</name>
    <dbReference type="NCBI Taxonomy" id="2824118"/>
    <lineage>
        <taxon>Bacteria</taxon>
        <taxon>Pseudomonadati</taxon>
        <taxon>Pseudomonadota</taxon>
        <taxon>Betaproteobacteria</taxon>
        <taxon>Burkholderiales</taxon>
        <taxon>Sphaerotilaceae</taxon>
        <taxon>Ideonella</taxon>
    </lineage>
</organism>
<dbReference type="SUPFAM" id="SSF53756">
    <property type="entry name" value="UDP-Glycosyltransferase/glycogen phosphorylase"/>
    <property type="match status" value="1"/>
</dbReference>